<name>V9HV83_9FIRM</name>
<protein>
    <submittedName>
        <fullName evidence="1">Uncharacterized protein</fullName>
    </submittedName>
</protein>
<reference evidence="1 2" key="1">
    <citation type="submission" date="2012-05" db="EMBL/GenBank/DDBJ databases">
        <title>The Genome Sequence of Eubacteriaceae bacterium CM2.</title>
        <authorList>
            <consortium name="The Broad Institute Genome Sequencing Platform"/>
            <person name="Earl A."/>
            <person name="Ward D."/>
            <person name="Feldgarden M."/>
            <person name="Gevers D."/>
            <person name="Sizova M."/>
            <person name="Hazen A."/>
            <person name="Epstein S."/>
            <person name="Walker B."/>
            <person name="Young S.K."/>
            <person name="Zeng Q."/>
            <person name="Gargeya S."/>
            <person name="Fitzgerald M."/>
            <person name="Haas B."/>
            <person name="Abouelleil A."/>
            <person name="Alvarado L."/>
            <person name="Arachchi H.M."/>
            <person name="Berlin A."/>
            <person name="Chapman S.B."/>
            <person name="Goldberg J."/>
            <person name="Griggs A."/>
            <person name="Gujja S."/>
            <person name="Hansen M."/>
            <person name="Howarth C."/>
            <person name="Imamovic A."/>
            <person name="Larimer J."/>
            <person name="McCowen C."/>
            <person name="Montmayeur A."/>
            <person name="Murphy C."/>
            <person name="Neiman D."/>
            <person name="Pearson M."/>
            <person name="Priest M."/>
            <person name="Roberts A."/>
            <person name="Saif S."/>
            <person name="Shea T."/>
            <person name="Sisk P."/>
            <person name="Sykes S."/>
            <person name="Wortman J."/>
            <person name="Nusbaum C."/>
            <person name="Birren B."/>
        </authorList>
    </citation>
    <scope>NUCLEOTIDE SEQUENCE [LARGE SCALE GENOMIC DNA]</scope>
    <source>
        <strain evidence="1 2">CM2</strain>
    </source>
</reference>
<dbReference type="OrthoDB" id="1708204at2"/>
<gene>
    <name evidence="1" type="ORF">HMPREF9630_00229</name>
</gene>
<organism evidence="1 2">
    <name type="scientific">Peptoanaerobacter stomatis</name>
    <dbReference type="NCBI Taxonomy" id="796937"/>
    <lineage>
        <taxon>Bacteria</taxon>
        <taxon>Bacillati</taxon>
        <taxon>Bacillota</taxon>
        <taxon>Clostridia</taxon>
        <taxon>Peptostreptococcales</taxon>
        <taxon>Filifactoraceae</taxon>
        <taxon>Peptoanaerobacter</taxon>
    </lineage>
</organism>
<dbReference type="Proteomes" id="UP000017818">
    <property type="component" value="Unassembled WGS sequence"/>
</dbReference>
<proteinExistence type="predicted"/>
<dbReference type="EMBL" id="AFZF02000009">
    <property type="protein sequence ID" value="EHL18504.1"/>
    <property type="molecule type" value="Genomic_DNA"/>
</dbReference>
<dbReference type="RefSeq" id="WP_009527715.1">
    <property type="nucleotide sequence ID" value="NZ_JH815225.1"/>
</dbReference>
<evidence type="ECO:0000313" key="1">
    <source>
        <dbReference type="EMBL" id="EHL18504.1"/>
    </source>
</evidence>
<comment type="caution">
    <text evidence="1">The sequence shown here is derived from an EMBL/GenBank/DDBJ whole genome shotgun (WGS) entry which is preliminary data.</text>
</comment>
<dbReference type="HOGENOM" id="CLU_2754314_0_0_9"/>
<evidence type="ECO:0000313" key="2">
    <source>
        <dbReference type="Proteomes" id="UP000017818"/>
    </source>
</evidence>
<dbReference type="AlphaFoldDB" id="V9HV83"/>
<sequence>MKQYKIDCFAYTRNGCRALIEMDCENCSFYEKAENVPPFDEMIEDEEYRARVNNMTYKDYLEQAKKNNCI</sequence>
<accession>V9HV83</accession>